<evidence type="ECO:0000256" key="1">
    <source>
        <dbReference type="ARBA" id="ARBA00022729"/>
    </source>
</evidence>
<keyword evidence="1" id="KW-0732">Signal</keyword>
<accession>A0A7S3K910</accession>
<evidence type="ECO:0000256" key="2">
    <source>
        <dbReference type="SAM" id="Phobius"/>
    </source>
</evidence>
<protein>
    <submittedName>
        <fullName evidence="3">Uncharacterized protein</fullName>
    </submittedName>
</protein>
<keyword evidence="2" id="KW-0472">Membrane</keyword>
<evidence type="ECO:0000313" key="3">
    <source>
        <dbReference type="EMBL" id="CAE0377752.1"/>
    </source>
</evidence>
<keyword evidence="2" id="KW-0812">Transmembrane</keyword>
<dbReference type="SUPFAM" id="SSF51126">
    <property type="entry name" value="Pectin lyase-like"/>
    <property type="match status" value="1"/>
</dbReference>
<dbReference type="InterPro" id="IPR052387">
    <property type="entry name" value="Fibrocystin"/>
</dbReference>
<dbReference type="InterPro" id="IPR011050">
    <property type="entry name" value="Pectin_lyase_fold/virulence"/>
</dbReference>
<feature type="transmembrane region" description="Helical" evidence="2">
    <location>
        <begin position="661"/>
        <end position="682"/>
    </location>
</feature>
<name>A0A7S3K910_EUPCR</name>
<dbReference type="AlphaFoldDB" id="A0A7S3K910"/>
<sequence length="727" mass="80077">MVTGAEDVTVEGNVVWFQHIGGVWMKKSHNTRFVNNVVAGMGTRHWSGETRLDEIAAFNFCNKDQNCRNLTVTGNIAAGGQRVGFAIPTTCSAGSSEYANNTAHSVEHGSWLLKNSLCTSGTHYYGNFKVYKTIEEGIIGYQGFGNIEVSNIETLDCGIGFSPMSGVNQDNNFLTLKDSVIMGESLVLPQDSGSYCIALHGMWGSSATRGGKQFPEVKLSNLPYHKIKSYANWYTEGHHTNVTFKNWASGTRQNCATSSSAKQRLIFLNPSGADHAPVERFVGTKFINVHDDAMTFISDPNPGWAVLKDCGIFPCTAPDNVVFKFEGSTFSGTNTPSFSDAQFQIIPTNPGASELITNCIAKTAWNGFLCKNPNIAQLVFESLDSDTEDRTISPINYFGIDRSSGNRNSFNNTLNSFMDHCWDDHYTCQKRLSRFPGIIQTNNKYEIYFTGTTPGNTRYTLEGADATDYALARIDFSQSVLYKVFTSVNGGAETEVKAQAYNRTLGKPGPLNISNCGDSRYEQQDYIYEFTLRRNCTVFLRGQEHLVGLVRLKMSLSEFFEDDFVNKLAFALGITTDQIKIVGVSEGSVVVNYQILSAMSDTSSQQRNLIEMAQMLASKHAAGTLDLGAEILDLVNQVISSNGSTVSSGTGNYSKKEIHPAVYAILALSCIALIVGIIYGLIKMLKMGKVYKEIHHEESVVGDDVQKQVPNELEFHKKDMQIEEVKS</sequence>
<dbReference type="PANTHER" id="PTHR46769">
    <property type="entry name" value="POLYCYSTIC KIDNEY AND HEPATIC DISEASE 1 (AUTOSOMAL RECESSIVE)-LIKE 1"/>
    <property type="match status" value="1"/>
</dbReference>
<organism evidence="3">
    <name type="scientific">Euplotes crassus</name>
    <dbReference type="NCBI Taxonomy" id="5936"/>
    <lineage>
        <taxon>Eukaryota</taxon>
        <taxon>Sar</taxon>
        <taxon>Alveolata</taxon>
        <taxon>Ciliophora</taxon>
        <taxon>Intramacronucleata</taxon>
        <taxon>Spirotrichea</taxon>
        <taxon>Hypotrichia</taxon>
        <taxon>Euplotida</taxon>
        <taxon>Euplotidae</taxon>
        <taxon>Moneuplotes</taxon>
    </lineage>
</organism>
<dbReference type="PANTHER" id="PTHR46769:SF2">
    <property type="entry name" value="FIBROCYSTIN-L ISOFORM 2 PRECURSOR-RELATED"/>
    <property type="match status" value="1"/>
</dbReference>
<reference evidence="3" key="1">
    <citation type="submission" date="2021-01" db="EMBL/GenBank/DDBJ databases">
        <authorList>
            <person name="Corre E."/>
            <person name="Pelletier E."/>
            <person name="Niang G."/>
            <person name="Scheremetjew M."/>
            <person name="Finn R."/>
            <person name="Kale V."/>
            <person name="Holt S."/>
            <person name="Cochrane G."/>
            <person name="Meng A."/>
            <person name="Brown T."/>
            <person name="Cohen L."/>
        </authorList>
    </citation>
    <scope>NUCLEOTIDE SEQUENCE</scope>
    <source>
        <strain evidence="3">CT5</strain>
    </source>
</reference>
<gene>
    <name evidence="3" type="ORF">ECRA1380_LOCUS2710</name>
</gene>
<dbReference type="EMBL" id="HBIK01005617">
    <property type="protein sequence ID" value="CAE0377752.1"/>
    <property type="molecule type" value="Transcribed_RNA"/>
</dbReference>
<keyword evidence="2" id="KW-1133">Transmembrane helix</keyword>
<proteinExistence type="predicted"/>